<keyword evidence="2" id="KW-1185">Reference proteome</keyword>
<dbReference type="Proteomes" id="UP001162992">
    <property type="component" value="Chromosome 20"/>
</dbReference>
<comment type="caution">
    <text evidence="1">The sequence shown here is derived from an EMBL/GenBank/DDBJ whole genome shotgun (WGS) entry which is preliminary data.</text>
</comment>
<gene>
    <name evidence="1" type="ORF">O6H91_20G043700</name>
</gene>
<evidence type="ECO:0000313" key="2">
    <source>
        <dbReference type="Proteomes" id="UP001162992"/>
    </source>
</evidence>
<evidence type="ECO:0000313" key="1">
    <source>
        <dbReference type="EMBL" id="KAJ7519547.1"/>
    </source>
</evidence>
<sequence length="483" mass="53179">MGETKQRPKSGGIEEAPILHRPKLSVIPLVALIFYEVSGGPFGVEDSVKAGGPLLAILGFVIFPFIWSIPEALVTAELATAFPDNGGYVLWISAAFGPFWGFQEGFWKWLSGVIDNALYPVLFLDYVKHSFPIVSAGPTRFAALAVTTFGLTYLNYRGLTIVGFTAIGLAIFSLLPFCALGILAIPRIRPQKWLAIDLHHTNWRGYFNSLFWNLNFWDKASTLAGEVEKPREAFPKALFAAVLLVVFSYLIPLLAGTGALDTSKSDWEDGYFADVALAIGGVWLKWWVEIAAALSNMGLFEAEMSSDAFQLLGMGERGMLPLLFAQRSKYGTPIWGIVFSSTGVIMLSWMSFQEIIEFLNFLYSFGMLLEFAAFIWLRLKQPELPRPFRVPLNTTGVILMCFPPSALLILVMCIASAKTIIVGVAVALVGLLLYPTIEMIKQKKWLRFAEDAGLTALQAEELSSAAILEEDEDSEAEIGLLSS</sequence>
<reference evidence="2" key="1">
    <citation type="journal article" date="2024" name="Proc. Natl. Acad. Sci. U.S.A.">
        <title>Extraordinary preservation of gene collinearity over three hundred million years revealed in homosporous lycophytes.</title>
        <authorList>
            <person name="Li C."/>
            <person name="Wickell D."/>
            <person name="Kuo L.Y."/>
            <person name="Chen X."/>
            <person name="Nie B."/>
            <person name="Liao X."/>
            <person name="Peng D."/>
            <person name="Ji J."/>
            <person name="Jenkins J."/>
            <person name="Williams M."/>
            <person name="Shu S."/>
            <person name="Plott C."/>
            <person name="Barry K."/>
            <person name="Rajasekar S."/>
            <person name="Grimwood J."/>
            <person name="Han X."/>
            <person name="Sun S."/>
            <person name="Hou Z."/>
            <person name="He W."/>
            <person name="Dai G."/>
            <person name="Sun C."/>
            <person name="Schmutz J."/>
            <person name="Leebens-Mack J.H."/>
            <person name="Li F.W."/>
            <person name="Wang L."/>
        </authorList>
    </citation>
    <scope>NUCLEOTIDE SEQUENCE [LARGE SCALE GENOMIC DNA]</scope>
    <source>
        <strain evidence="2">cv. PW_Plant_1</strain>
    </source>
</reference>
<organism evidence="1 2">
    <name type="scientific">Diphasiastrum complanatum</name>
    <name type="common">Issler's clubmoss</name>
    <name type="synonym">Lycopodium complanatum</name>
    <dbReference type="NCBI Taxonomy" id="34168"/>
    <lineage>
        <taxon>Eukaryota</taxon>
        <taxon>Viridiplantae</taxon>
        <taxon>Streptophyta</taxon>
        <taxon>Embryophyta</taxon>
        <taxon>Tracheophyta</taxon>
        <taxon>Lycopodiopsida</taxon>
        <taxon>Lycopodiales</taxon>
        <taxon>Lycopodiaceae</taxon>
        <taxon>Lycopodioideae</taxon>
        <taxon>Diphasiastrum</taxon>
    </lineage>
</organism>
<dbReference type="EMBL" id="CM055111">
    <property type="protein sequence ID" value="KAJ7519547.1"/>
    <property type="molecule type" value="Genomic_DNA"/>
</dbReference>
<protein>
    <submittedName>
        <fullName evidence="1">Uncharacterized protein</fullName>
    </submittedName>
</protein>
<name>A0ACC2APS2_DIPCM</name>
<accession>A0ACC2APS2</accession>
<proteinExistence type="predicted"/>